<dbReference type="STRING" id="1230097.A0A423WRX6"/>
<dbReference type="SMART" id="SM00822">
    <property type="entry name" value="PKS_KR"/>
    <property type="match status" value="1"/>
</dbReference>
<dbReference type="EMBL" id="LKEB01000043">
    <property type="protein sequence ID" value="ROW06275.1"/>
    <property type="molecule type" value="Genomic_DNA"/>
</dbReference>
<evidence type="ECO:0000259" key="3">
    <source>
        <dbReference type="SMART" id="SM00822"/>
    </source>
</evidence>
<dbReference type="InterPro" id="IPR003560">
    <property type="entry name" value="DHB_DH"/>
</dbReference>
<keyword evidence="2" id="KW-0560">Oxidoreductase</keyword>
<dbReference type="PANTHER" id="PTHR42901">
    <property type="entry name" value="ALCOHOL DEHYDROGENASE"/>
    <property type="match status" value="1"/>
</dbReference>
<evidence type="ECO:0000313" key="5">
    <source>
        <dbReference type="Proteomes" id="UP000285146"/>
    </source>
</evidence>
<reference evidence="4 5" key="1">
    <citation type="submission" date="2015-09" db="EMBL/GenBank/DDBJ databases">
        <title>Host preference determinants of Valsa canker pathogens revealed by comparative genomics.</title>
        <authorList>
            <person name="Yin Z."/>
            <person name="Huang L."/>
        </authorList>
    </citation>
    <scope>NUCLEOTIDE SEQUENCE [LARGE SCALE GENOMIC DNA]</scope>
    <source>
        <strain evidence="4 5">SXYLt</strain>
    </source>
</reference>
<dbReference type="InParanoid" id="A0A423WRX6"/>
<dbReference type="CDD" id="cd05233">
    <property type="entry name" value="SDR_c"/>
    <property type="match status" value="1"/>
</dbReference>
<organism evidence="4 5">
    <name type="scientific">Cytospora leucostoma</name>
    <dbReference type="NCBI Taxonomy" id="1230097"/>
    <lineage>
        <taxon>Eukaryota</taxon>
        <taxon>Fungi</taxon>
        <taxon>Dikarya</taxon>
        <taxon>Ascomycota</taxon>
        <taxon>Pezizomycotina</taxon>
        <taxon>Sordariomycetes</taxon>
        <taxon>Sordariomycetidae</taxon>
        <taxon>Diaporthales</taxon>
        <taxon>Cytosporaceae</taxon>
        <taxon>Cytospora</taxon>
    </lineage>
</organism>
<comment type="similarity">
    <text evidence="1">Belongs to the short-chain dehydrogenases/reductases (SDR) family.</text>
</comment>
<feature type="domain" description="Ketoreductase" evidence="3">
    <location>
        <begin position="32"/>
        <end position="207"/>
    </location>
</feature>
<dbReference type="PANTHER" id="PTHR42901:SF1">
    <property type="entry name" value="ALCOHOL DEHYDROGENASE"/>
    <property type="match status" value="1"/>
</dbReference>
<dbReference type="GO" id="GO:0008667">
    <property type="term" value="F:2,3-dihydro-2,3-dihydroxybenzoate dehydrogenase activity"/>
    <property type="evidence" value="ECO:0007669"/>
    <property type="project" value="InterPro"/>
</dbReference>
<dbReference type="InterPro" id="IPR057326">
    <property type="entry name" value="KR_dom"/>
</dbReference>
<evidence type="ECO:0000313" key="4">
    <source>
        <dbReference type="EMBL" id="ROW06275.1"/>
    </source>
</evidence>
<dbReference type="AlphaFoldDB" id="A0A423WRX6"/>
<protein>
    <recommendedName>
        <fullName evidence="3">Ketoreductase domain-containing protein</fullName>
    </recommendedName>
</protein>
<comment type="caution">
    <text evidence="4">The sequence shown here is derived from an EMBL/GenBank/DDBJ whole genome shotgun (WGS) entry which is preliminary data.</text>
</comment>
<dbReference type="SUPFAM" id="SSF51735">
    <property type="entry name" value="NAD(P)-binding Rossmann-fold domains"/>
    <property type="match status" value="1"/>
</dbReference>
<dbReference type="InterPro" id="IPR036291">
    <property type="entry name" value="NAD(P)-bd_dom_sf"/>
</dbReference>
<evidence type="ECO:0000256" key="2">
    <source>
        <dbReference type="ARBA" id="ARBA00023002"/>
    </source>
</evidence>
<dbReference type="PRINTS" id="PR01397">
    <property type="entry name" value="DHBDHDRGNASE"/>
</dbReference>
<evidence type="ECO:0000256" key="1">
    <source>
        <dbReference type="ARBA" id="ARBA00006484"/>
    </source>
</evidence>
<dbReference type="OrthoDB" id="1933717at2759"/>
<accession>A0A423WRX6</accession>
<gene>
    <name evidence="4" type="ORF">VPNG_08076</name>
</gene>
<dbReference type="Gene3D" id="3.40.50.720">
    <property type="entry name" value="NAD(P)-binding Rossmann-like Domain"/>
    <property type="match status" value="1"/>
</dbReference>
<dbReference type="Pfam" id="PF00106">
    <property type="entry name" value="adh_short"/>
    <property type="match status" value="1"/>
</dbReference>
<sequence length="289" mass="30477">MQPPFPCPTASWHNDTYESISPRRSGLSAAGKTVIVIGAGSGIGRATALAFAEAGASHVALLGRTEATLQETGNAIATAGQVTTSVHTADLTKAESLEEAAGAIGKWHVLVLSSAYVAKPSSILSSGVDDWWQAFETNVKGTLLALKAFLPRVGSQAAILGLATGVASFPADSLPGLSAYTSSKLCQTRIIEFVASENPDIFAASVHPGMVETDIFYKTGGRADILPIDRVQLPAHFLVWMASPEAAFLKGRSVWANWDVEELKAQKQTISEGQTMMTGFNGWPFITQA</sequence>
<dbReference type="InterPro" id="IPR002347">
    <property type="entry name" value="SDR_fam"/>
</dbReference>
<keyword evidence="5" id="KW-1185">Reference proteome</keyword>
<name>A0A423WRX6_9PEZI</name>
<proteinExistence type="inferred from homology"/>
<dbReference type="Proteomes" id="UP000285146">
    <property type="component" value="Unassembled WGS sequence"/>
</dbReference>
<dbReference type="GO" id="GO:0019290">
    <property type="term" value="P:siderophore biosynthetic process"/>
    <property type="evidence" value="ECO:0007669"/>
    <property type="project" value="InterPro"/>
</dbReference>